<keyword evidence="3 6" id="KW-0133">Cell shape</keyword>
<protein>
    <recommendedName>
        <fullName evidence="7">L,D-TPase catalytic domain-containing protein</fullName>
    </recommendedName>
</protein>
<evidence type="ECO:0000256" key="6">
    <source>
        <dbReference type="PROSITE-ProRule" id="PRU01373"/>
    </source>
</evidence>
<comment type="caution">
    <text evidence="8">The sequence shown here is derived from an EMBL/GenBank/DDBJ whole genome shotgun (WGS) entry which is preliminary data.</text>
</comment>
<dbReference type="InterPro" id="IPR050979">
    <property type="entry name" value="LD-transpeptidase"/>
</dbReference>
<evidence type="ECO:0000259" key="7">
    <source>
        <dbReference type="PROSITE" id="PS52029"/>
    </source>
</evidence>
<proteinExistence type="predicted"/>
<dbReference type="PROSITE" id="PS52029">
    <property type="entry name" value="LD_TPASE"/>
    <property type="match status" value="1"/>
</dbReference>
<keyword evidence="2" id="KW-0808">Transferase</keyword>
<dbReference type="SUPFAM" id="SSF141523">
    <property type="entry name" value="L,D-transpeptidase catalytic domain-like"/>
    <property type="match status" value="1"/>
</dbReference>
<name>A0ABP6X3F9_9PSEU</name>
<dbReference type="Pfam" id="PF03734">
    <property type="entry name" value="YkuD"/>
    <property type="match status" value="1"/>
</dbReference>
<comment type="pathway">
    <text evidence="1 6">Cell wall biogenesis; peptidoglycan biosynthesis.</text>
</comment>
<gene>
    <name evidence="8" type="ORF">GCM10022222_48160</name>
</gene>
<evidence type="ECO:0000256" key="3">
    <source>
        <dbReference type="ARBA" id="ARBA00022960"/>
    </source>
</evidence>
<dbReference type="InterPro" id="IPR038063">
    <property type="entry name" value="Transpep_catalytic_dom"/>
</dbReference>
<dbReference type="PANTHER" id="PTHR30582:SF2">
    <property type="entry name" value="L,D-TRANSPEPTIDASE YCIB-RELATED"/>
    <property type="match status" value="1"/>
</dbReference>
<feature type="domain" description="L,D-TPase catalytic" evidence="7">
    <location>
        <begin position="1"/>
        <end position="104"/>
    </location>
</feature>
<evidence type="ECO:0000313" key="8">
    <source>
        <dbReference type="EMBL" id="GAA3558945.1"/>
    </source>
</evidence>
<sequence length="105" mass="11595">MDLSAHRAWLVRDGKVLYGPVSMLPGRKGHATPTGTFHVTSKEKLHRSREFDNAPMPNSVFFYPGDAFHTGSLKTYSHGCVHLSATSSLRFFTTLHVGDVVQVVP</sequence>
<evidence type="ECO:0000313" key="9">
    <source>
        <dbReference type="Proteomes" id="UP001500689"/>
    </source>
</evidence>
<keyword evidence="5 6" id="KW-0961">Cell wall biogenesis/degradation</keyword>
<accession>A0ABP6X3F9</accession>
<evidence type="ECO:0000256" key="2">
    <source>
        <dbReference type="ARBA" id="ARBA00022679"/>
    </source>
</evidence>
<dbReference type="InterPro" id="IPR005490">
    <property type="entry name" value="LD_TPept_cat_dom"/>
</dbReference>
<dbReference type="Gene3D" id="2.40.440.10">
    <property type="entry name" value="L,D-transpeptidase catalytic domain-like"/>
    <property type="match status" value="1"/>
</dbReference>
<evidence type="ECO:0000256" key="1">
    <source>
        <dbReference type="ARBA" id="ARBA00004752"/>
    </source>
</evidence>
<dbReference type="PANTHER" id="PTHR30582">
    <property type="entry name" value="L,D-TRANSPEPTIDASE"/>
    <property type="match status" value="1"/>
</dbReference>
<dbReference type="CDD" id="cd16913">
    <property type="entry name" value="YkuD_like"/>
    <property type="match status" value="1"/>
</dbReference>
<dbReference type="EMBL" id="BAAAZN010000010">
    <property type="protein sequence ID" value="GAA3558945.1"/>
    <property type="molecule type" value="Genomic_DNA"/>
</dbReference>
<evidence type="ECO:0000256" key="5">
    <source>
        <dbReference type="ARBA" id="ARBA00023316"/>
    </source>
</evidence>
<feature type="active site" description="Nucleophile" evidence="6">
    <location>
        <position position="80"/>
    </location>
</feature>
<dbReference type="Proteomes" id="UP001500689">
    <property type="component" value="Unassembled WGS sequence"/>
</dbReference>
<organism evidence="8 9">
    <name type="scientific">Amycolatopsis ultiminotia</name>
    <dbReference type="NCBI Taxonomy" id="543629"/>
    <lineage>
        <taxon>Bacteria</taxon>
        <taxon>Bacillati</taxon>
        <taxon>Actinomycetota</taxon>
        <taxon>Actinomycetes</taxon>
        <taxon>Pseudonocardiales</taxon>
        <taxon>Pseudonocardiaceae</taxon>
        <taxon>Amycolatopsis</taxon>
    </lineage>
</organism>
<evidence type="ECO:0000256" key="4">
    <source>
        <dbReference type="ARBA" id="ARBA00022984"/>
    </source>
</evidence>
<keyword evidence="9" id="KW-1185">Reference proteome</keyword>
<keyword evidence="4 6" id="KW-0573">Peptidoglycan synthesis</keyword>
<feature type="active site" description="Proton donor/acceptor" evidence="6">
    <location>
        <position position="69"/>
    </location>
</feature>
<reference evidence="9" key="1">
    <citation type="journal article" date="2019" name="Int. J. Syst. Evol. Microbiol.">
        <title>The Global Catalogue of Microorganisms (GCM) 10K type strain sequencing project: providing services to taxonomists for standard genome sequencing and annotation.</title>
        <authorList>
            <consortium name="The Broad Institute Genomics Platform"/>
            <consortium name="The Broad Institute Genome Sequencing Center for Infectious Disease"/>
            <person name="Wu L."/>
            <person name="Ma J."/>
        </authorList>
    </citation>
    <scope>NUCLEOTIDE SEQUENCE [LARGE SCALE GENOMIC DNA]</scope>
    <source>
        <strain evidence="9">JCM 16898</strain>
    </source>
</reference>